<evidence type="ECO:0000313" key="12">
    <source>
        <dbReference type="Proteomes" id="UP001231370"/>
    </source>
</evidence>
<feature type="domain" description="Histidine kinase" evidence="8">
    <location>
        <begin position="443"/>
        <end position="664"/>
    </location>
</feature>
<comment type="catalytic activity">
    <reaction evidence="1">
        <text>ATP + protein L-histidine = ADP + protein N-phospho-L-histidine.</text>
        <dbReference type="EC" id="2.7.13.3"/>
    </reaction>
</comment>
<dbReference type="GO" id="GO:0005524">
    <property type="term" value="F:ATP binding"/>
    <property type="evidence" value="ECO:0007669"/>
    <property type="project" value="UniProtKB-KW"/>
</dbReference>
<dbReference type="InterPro" id="IPR035965">
    <property type="entry name" value="PAS-like_dom_sf"/>
</dbReference>
<dbReference type="InterPro" id="IPR001789">
    <property type="entry name" value="Sig_transdc_resp-reg_receiver"/>
</dbReference>
<keyword evidence="11" id="KW-0547">Nucleotide-binding</keyword>
<dbReference type="SMART" id="SM00086">
    <property type="entry name" value="PAC"/>
    <property type="match status" value="1"/>
</dbReference>
<reference evidence="11 12" key="1">
    <citation type="submission" date="2023-01" db="EMBL/GenBank/DDBJ databases">
        <title>Novel diversity within Roseofilum (Cyanobacteria; Desertifilaceae) from marine benthic mats with descriptions of four novel species.</title>
        <authorList>
            <person name="Wang Y."/>
            <person name="Berthold D.E."/>
            <person name="Hu J."/>
            <person name="Lefler F.W."/>
            <person name="Laughinghouse H.D. IV."/>
        </authorList>
    </citation>
    <scope>NUCLEOTIDE SEQUENCE [LARGE SCALE GENOMIC DNA]</scope>
    <source>
        <strain evidence="11 12">BLCC-M91</strain>
    </source>
</reference>
<dbReference type="SUPFAM" id="SSF55785">
    <property type="entry name" value="PYP-like sensor domain (PAS domain)"/>
    <property type="match status" value="2"/>
</dbReference>
<keyword evidence="12" id="KW-1185">Reference proteome</keyword>
<dbReference type="SUPFAM" id="SSF52172">
    <property type="entry name" value="CheY-like"/>
    <property type="match status" value="2"/>
</dbReference>
<keyword evidence="5" id="KW-0418">Kinase</keyword>
<dbReference type="CDD" id="cd00082">
    <property type="entry name" value="HisKA"/>
    <property type="match status" value="1"/>
</dbReference>
<dbReference type="PROSITE" id="PS50110">
    <property type="entry name" value="RESPONSE_REGULATORY"/>
    <property type="match status" value="1"/>
</dbReference>
<feature type="modified residue" description="4-aspartylphosphate" evidence="7">
    <location>
        <position position="739"/>
    </location>
</feature>
<dbReference type="InterPro" id="IPR036097">
    <property type="entry name" value="HisK_dim/P_sf"/>
</dbReference>
<dbReference type="InterPro" id="IPR001610">
    <property type="entry name" value="PAC"/>
</dbReference>
<dbReference type="CDD" id="cd00130">
    <property type="entry name" value="PAS"/>
    <property type="match status" value="1"/>
</dbReference>
<evidence type="ECO:0000256" key="5">
    <source>
        <dbReference type="ARBA" id="ARBA00022777"/>
    </source>
</evidence>
<dbReference type="EC" id="2.7.13.3" evidence="2"/>
<dbReference type="InterPro" id="IPR004358">
    <property type="entry name" value="Sig_transdc_His_kin-like_C"/>
</dbReference>
<evidence type="ECO:0000256" key="3">
    <source>
        <dbReference type="ARBA" id="ARBA00022553"/>
    </source>
</evidence>
<evidence type="ECO:0000256" key="1">
    <source>
        <dbReference type="ARBA" id="ARBA00000085"/>
    </source>
</evidence>
<sequence length="908" mass="103708">MRDDRTNRPQNKDVQPRLILISHKPIEAESLENQLIQLGYAVESLADWQWEIALRELPDLILIQSDCPYYWQQVYQSLKSDPKTYLIPLVVFTQGEVALNQVQAFARQGVRLVCSSNLVDLVSAIEGQLDYTRLRSQLREESGYILPCTECYVWQQPIAVSASSDRLLSGNSFLLGLQEIAHFGSWEWQRQQENTLTQDVLGSQESYRILGLAPQRLTYTQILKRIHPNYRRGFHERIQEAIADGVPQDGEISLYSGDYRGDRQERQLRYCELRVQPILGRDGIVKGLFGIVFDISDRKLLEQKIQTSEMEMRSVFGAMGDIVLVLDRAGETIKMIPTAPALGEEVEQISETINQIIYGEEREALCEQLEQVVSQKITLTFDYALELEDSKVWFSATLSPMVEDQVIWIARNITQRKHVELERDLALQQAQKANRAKSQFLANMSHELRTPLNGILGFTQVLLRDRFLHQDYQKAIHTIYHSGEHLLGLINNILDLSKVEAGYIHVNPTSINLEVFLDTLHQMLNLKAEEKRLRFEVEKMTQFPQGIQTDEGKLRQILINLIGNAIKFTSRGQVILRVGYVEREEKLPLLTFEIEDTGPGIPPAELELLFKPFQQTSSGLVSQEGTGLGLSISHKFVELLGGQLTVSSVVNQGSVFKFQIPVEPEGVPQIPAHPENRRVKELAANQPSYRILVVEDRLEDRQWLVQLLEMVGFVVEGAADGQKAIAQWQDFHPHLILMDLRMPNQPGYPTIAQIRAMTPGESIPIIAMTAMVFENEDQLNAQISYDRLLYKPLQESILFSTMAEFLPLEYTYEDPLGMSLLSEPINPENVDLSILSTMPEPWLEEMYYATITLDDQRILELIEDLPKDRVELIEFIQQKLNGFDFESLLDFLTPLVPESARSHQTSEE</sequence>
<keyword evidence="11" id="KW-0067">ATP-binding</keyword>
<dbReference type="Gene3D" id="1.10.287.130">
    <property type="match status" value="1"/>
</dbReference>
<dbReference type="InterPro" id="IPR000700">
    <property type="entry name" value="PAS-assoc_C"/>
</dbReference>
<comment type="caution">
    <text evidence="11">The sequence shown here is derived from an EMBL/GenBank/DDBJ whole genome shotgun (WGS) entry which is preliminary data.</text>
</comment>
<keyword evidence="6" id="KW-0902">Two-component regulatory system</keyword>
<dbReference type="NCBIfam" id="TIGR00229">
    <property type="entry name" value="sensory_box"/>
    <property type="match status" value="1"/>
</dbReference>
<proteinExistence type="predicted"/>
<dbReference type="CDD" id="cd17546">
    <property type="entry name" value="REC_hyHK_CKI1_RcsC-like"/>
    <property type="match status" value="1"/>
</dbReference>
<dbReference type="InterPro" id="IPR036890">
    <property type="entry name" value="HATPase_C_sf"/>
</dbReference>
<dbReference type="InterPro" id="IPR003594">
    <property type="entry name" value="HATPase_dom"/>
</dbReference>
<evidence type="ECO:0000256" key="2">
    <source>
        <dbReference type="ARBA" id="ARBA00012438"/>
    </source>
</evidence>
<dbReference type="SUPFAM" id="SSF55874">
    <property type="entry name" value="ATPase domain of HSP90 chaperone/DNA topoisomerase II/histidine kinase"/>
    <property type="match status" value="1"/>
</dbReference>
<feature type="domain" description="Response regulatory" evidence="9">
    <location>
        <begin position="690"/>
        <end position="806"/>
    </location>
</feature>
<evidence type="ECO:0000256" key="6">
    <source>
        <dbReference type="ARBA" id="ARBA00023012"/>
    </source>
</evidence>
<gene>
    <name evidence="11" type="ORF">PJF56_05265</name>
</gene>
<evidence type="ECO:0000259" key="10">
    <source>
        <dbReference type="PROSITE" id="PS50113"/>
    </source>
</evidence>
<dbReference type="InterPro" id="IPR005467">
    <property type="entry name" value="His_kinase_dom"/>
</dbReference>
<dbReference type="Proteomes" id="UP001231370">
    <property type="component" value="Unassembled WGS sequence"/>
</dbReference>
<dbReference type="Pfam" id="PF00512">
    <property type="entry name" value="HisKA"/>
    <property type="match status" value="1"/>
</dbReference>
<evidence type="ECO:0000256" key="7">
    <source>
        <dbReference type="PROSITE-ProRule" id="PRU00169"/>
    </source>
</evidence>
<keyword evidence="4" id="KW-0808">Transferase</keyword>
<dbReference type="Gene3D" id="3.30.565.10">
    <property type="entry name" value="Histidine kinase-like ATPase, C-terminal domain"/>
    <property type="match status" value="1"/>
</dbReference>
<dbReference type="InterPro" id="IPR000014">
    <property type="entry name" value="PAS"/>
</dbReference>
<dbReference type="PROSITE" id="PS50113">
    <property type="entry name" value="PAC"/>
    <property type="match status" value="1"/>
</dbReference>
<dbReference type="InterPro" id="IPR011006">
    <property type="entry name" value="CheY-like_superfamily"/>
</dbReference>
<dbReference type="InterPro" id="IPR003661">
    <property type="entry name" value="HisK_dim/P_dom"/>
</dbReference>
<dbReference type="Gene3D" id="3.40.50.2300">
    <property type="match status" value="1"/>
</dbReference>
<dbReference type="SMART" id="SM00448">
    <property type="entry name" value="REC"/>
    <property type="match status" value="1"/>
</dbReference>
<organism evidence="11 12">
    <name type="scientific">Roseofilum halophilum BLCC-M91</name>
    <dbReference type="NCBI Taxonomy" id="3022259"/>
    <lineage>
        <taxon>Bacteria</taxon>
        <taxon>Bacillati</taxon>
        <taxon>Cyanobacteriota</taxon>
        <taxon>Cyanophyceae</taxon>
        <taxon>Desertifilales</taxon>
        <taxon>Desertifilaceae</taxon>
        <taxon>Roseofilum</taxon>
        <taxon>Roseofilum halophilum</taxon>
    </lineage>
</organism>
<dbReference type="SMART" id="SM00387">
    <property type="entry name" value="HATPase_c"/>
    <property type="match status" value="1"/>
</dbReference>
<dbReference type="PANTHER" id="PTHR43047">
    <property type="entry name" value="TWO-COMPONENT HISTIDINE PROTEIN KINASE"/>
    <property type="match status" value="1"/>
</dbReference>
<dbReference type="SUPFAM" id="SSF47384">
    <property type="entry name" value="Homodimeric domain of signal transducing histidine kinase"/>
    <property type="match status" value="1"/>
</dbReference>
<dbReference type="Gene3D" id="3.30.450.20">
    <property type="entry name" value="PAS domain"/>
    <property type="match status" value="2"/>
</dbReference>
<evidence type="ECO:0000259" key="8">
    <source>
        <dbReference type="PROSITE" id="PS50109"/>
    </source>
</evidence>
<dbReference type="PRINTS" id="PR00344">
    <property type="entry name" value="BCTRLSENSOR"/>
</dbReference>
<dbReference type="EMBL" id="JAQPOK010000040">
    <property type="protein sequence ID" value="MDJ1178264.1"/>
    <property type="molecule type" value="Genomic_DNA"/>
</dbReference>
<dbReference type="PROSITE" id="PS50109">
    <property type="entry name" value="HIS_KIN"/>
    <property type="match status" value="1"/>
</dbReference>
<dbReference type="Pfam" id="PF00072">
    <property type="entry name" value="Response_reg"/>
    <property type="match status" value="1"/>
</dbReference>
<protein>
    <recommendedName>
        <fullName evidence="2">histidine kinase</fullName>
        <ecNumber evidence="2">2.7.13.3</ecNumber>
    </recommendedName>
</protein>
<dbReference type="RefSeq" id="WP_283761587.1">
    <property type="nucleotide sequence ID" value="NZ_JAQPOK010000040.1"/>
</dbReference>
<evidence type="ECO:0000256" key="4">
    <source>
        <dbReference type="ARBA" id="ARBA00022679"/>
    </source>
</evidence>
<keyword evidence="3 7" id="KW-0597">Phosphoprotein</keyword>
<feature type="domain" description="PAC" evidence="10">
    <location>
        <begin position="255"/>
        <end position="307"/>
    </location>
</feature>
<evidence type="ECO:0000259" key="9">
    <source>
        <dbReference type="PROSITE" id="PS50110"/>
    </source>
</evidence>
<dbReference type="Pfam" id="PF02518">
    <property type="entry name" value="HATPase_c"/>
    <property type="match status" value="1"/>
</dbReference>
<accession>A0ABT7BI50</accession>
<dbReference type="SMART" id="SM00388">
    <property type="entry name" value="HisKA"/>
    <property type="match status" value="1"/>
</dbReference>
<dbReference type="CDD" id="cd16922">
    <property type="entry name" value="HATPase_EvgS-ArcB-TorS-like"/>
    <property type="match status" value="1"/>
</dbReference>
<evidence type="ECO:0000313" key="11">
    <source>
        <dbReference type="EMBL" id="MDJ1178264.1"/>
    </source>
</evidence>
<name>A0ABT7BI50_9CYAN</name>